<reference evidence="1" key="1">
    <citation type="submission" date="2018-02" db="EMBL/GenBank/DDBJ databases">
        <authorList>
            <person name="Cohen D.B."/>
            <person name="Kent A.D."/>
        </authorList>
    </citation>
    <scope>NUCLEOTIDE SEQUENCE</scope>
</reference>
<evidence type="ECO:0000313" key="1">
    <source>
        <dbReference type="EMBL" id="SPD15390.1"/>
    </source>
</evidence>
<proteinExistence type="predicted"/>
<organism evidence="1">
    <name type="scientific">Fagus sylvatica</name>
    <name type="common">Beechnut</name>
    <dbReference type="NCBI Taxonomy" id="28930"/>
    <lineage>
        <taxon>Eukaryota</taxon>
        <taxon>Viridiplantae</taxon>
        <taxon>Streptophyta</taxon>
        <taxon>Embryophyta</taxon>
        <taxon>Tracheophyta</taxon>
        <taxon>Spermatophyta</taxon>
        <taxon>Magnoliopsida</taxon>
        <taxon>eudicotyledons</taxon>
        <taxon>Gunneridae</taxon>
        <taxon>Pentapetalae</taxon>
        <taxon>rosids</taxon>
        <taxon>fabids</taxon>
        <taxon>Fagales</taxon>
        <taxon>Fagaceae</taxon>
        <taxon>Fagus</taxon>
    </lineage>
</organism>
<dbReference type="AlphaFoldDB" id="A0A2N9HUE6"/>
<sequence>MALIIPTYCLPSSPRSESVLNLFSSVDFAKIEYVLSASNAITSLPTTHPSPLLSFSAFKISDLFSSIQAFQAYCCRDMGKEVKISGGGGGRSRR</sequence>
<gene>
    <name evidence="1" type="ORF">FSB_LOCUS43272</name>
</gene>
<dbReference type="EMBL" id="OIVN01004090">
    <property type="protein sequence ID" value="SPD15390.1"/>
    <property type="molecule type" value="Genomic_DNA"/>
</dbReference>
<accession>A0A2N9HUE6</accession>
<protein>
    <submittedName>
        <fullName evidence="1">Uncharacterized protein</fullName>
    </submittedName>
</protein>
<name>A0A2N9HUE6_FAGSY</name>